<feature type="domain" description="BROMI middle region" evidence="1">
    <location>
        <begin position="1"/>
        <end position="43"/>
    </location>
</feature>
<accession>A0ABM3CYK7</accession>
<organism evidence="2 3">
    <name type="scientific">Salmo salar</name>
    <name type="common">Atlantic salmon</name>
    <dbReference type="NCBI Taxonomy" id="8030"/>
    <lineage>
        <taxon>Eukaryota</taxon>
        <taxon>Metazoa</taxon>
        <taxon>Chordata</taxon>
        <taxon>Craniata</taxon>
        <taxon>Vertebrata</taxon>
        <taxon>Euteleostomi</taxon>
        <taxon>Actinopterygii</taxon>
        <taxon>Neopterygii</taxon>
        <taxon>Teleostei</taxon>
        <taxon>Protacanthopterygii</taxon>
        <taxon>Salmoniformes</taxon>
        <taxon>Salmonidae</taxon>
        <taxon>Salmoninae</taxon>
        <taxon>Salmo</taxon>
    </lineage>
</organism>
<reference evidence="3" key="1">
    <citation type="submission" date="2025-08" db="UniProtKB">
        <authorList>
            <consortium name="RefSeq"/>
        </authorList>
    </citation>
    <scope>IDENTIFICATION</scope>
</reference>
<name>A0ABM3CYK7_SALSA</name>
<gene>
    <name evidence="3" type="primary">LOC106571522</name>
</gene>
<protein>
    <submittedName>
        <fullName evidence="3">Protein broad-minded isoform X1</fullName>
    </submittedName>
</protein>
<dbReference type="GeneID" id="106571522"/>
<evidence type="ECO:0000259" key="1">
    <source>
        <dbReference type="Pfam" id="PF14961"/>
    </source>
</evidence>
<dbReference type="RefSeq" id="XP_045551641.1">
    <property type="nucleotide sequence ID" value="XM_045695685.1"/>
</dbReference>
<keyword evidence="2" id="KW-1185">Reference proteome</keyword>
<dbReference type="Proteomes" id="UP001652741">
    <property type="component" value="Chromosome ssa15"/>
</dbReference>
<dbReference type="InterPro" id="IPR032735">
    <property type="entry name" value="BROMI_M"/>
</dbReference>
<sequence length="202" mass="22197">MYNTSEGLQVLRLYGLHECIAAAWKKMSSLSERDPTPGSQSHPWHVLSGAAEYVSFSGLGGDFPELEPAELFCHSESPAAPPAYSRFTKKLQARPCDKFGYGVRVTQVAATAPGVVALHSSVVHVHGQPSVLPPCWWELLGQQPLPNKAEYNLREMPISLTTAKSITTARYQCLGKNSLSTFHIITIFPSFSLCFVPLCHRI</sequence>
<proteinExistence type="predicted"/>
<evidence type="ECO:0000313" key="2">
    <source>
        <dbReference type="Proteomes" id="UP001652741"/>
    </source>
</evidence>
<evidence type="ECO:0000313" key="3">
    <source>
        <dbReference type="RefSeq" id="XP_045551641.1"/>
    </source>
</evidence>
<dbReference type="Pfam" id="PF14961">
    <property type="entry name" value="BROMI"/>
    <property type="match status" value="2"/>
</dbReference>
<feature type="domain" description="BROMI middle region" evidence="1">
    <location>
        <begin position="84"/>
        <end position="121"/>
    </location>
</feature>